<dbReference type="EMBL" id="JAAYEE010000048">
    <property type="protein sequence ID" value="NLW34414.1"/>
    <property type="molecule type" value="Genomic_DNA"/>
</dbReference>
<sequence>MKLITVSGPPSSGKTSILIKAMEHLKAGGAKLGIVKFDCVSTLDETVYKTSGIPVRIGLSGHICPDHFFVSNIFQCYRWGCEEDFDFIFTETAGLCNRCAPHIRNILAVCVIDNLSGINTPWKIGPMLRLADLVVIAKSDLVSQAEKEVFLFRTKQVNTRAVVMHVNGLTGQGSAELASLFKKAKDVDRPDEARLRSPMPAAVCSYCLGQTRISEQFQMGNIKKIDFSKDGEGACSPAGTRGDK</sequence>
<dbReference type="AlphaFoldDB" id="A0A351U5F1"/>
<evidence type="ECO:0000313" key="3">
    <source>
        <dbReference type="Proteomes" id="UP000777265"/>
    </source>
</evidence>
<dbReference type="Gene3D" id="3.40.50.300">
    <property type="entry name" value="P-loop containing nucleotide triphosphate hydrolases"/>
    <property type="match status" value="1"/>
</dbReference>
<dbReference type="SUPFAM" id="SSF52540">
    <property type="entry name" value="P-loop containing nucleoside triphosphate hydrolases"/>
    <property type="match status" value="1"/>
</dbReference>
<accession>A0A351U5F1</accession>
<reference evidence="2" key="2">
    <citation type="submission" date="2020-01" db="EMBL/GenBank/DDBJ databases">
        <authorList>
            <person name="Campanaro S."/>
        </authorList>
    </citation>
    <scope>NUCLEOTIDE SEQUENCE</scope>
    <source>
        <strain evidence="2">AS06rmzACSIP_7</strain>
    </source>
</reference>
<dbReference type="PANTHER" id="PTHR30134">
    <property type="entry name" value="HYDROGENASE PROTEIN ASSEMBLY PROTEIN, NICKEL CHAPERONE"/>
    <property type="match status" value="1"/>
</dbReference>
<name>A0A351U5F1_9BACT</name>
<gene>
    <name evidence="2" type="ORF">GXY80_02875</name>
</gene>
<dbReference type="PANTHER" id="PTHR30134:SF1">
    <property type="entry name" value="COBW_HYPB_UREG NUCLEOTIDE-BINDING DOMAIN-CONTAINING PROTEIN"/>
    <property type="match status" value="1"/>
</dbReference>
<dbReference type="InterPro" id="IPR003495">
    <property type="entry name" value="CobW/HypB/UreG_nucleotide-bd"/>
</dbReference>
<reference evidence="2" key="1">
    <citation type="journal article" date="2020" name="Biotechnol. Biofuels">
        <title>New insights from the biogas microbiome by comprehensive genome-resolved metagenomics of nearly 1600 species originating from multiple anaerobic digesters.</title>
        <authorList>
            <person name="Campanaro S."/>
            <person name="Treu L."/>
            <person name="Rodriguez-R L.M."/>
            <person name="Kovalovszki A."/>
            <person name="Ziels R.M."/>
            <person name="Maus I."/>
            <person name="Zhu X."/>
            <person name="Kougias P.G."/>
            <person name="Basile A."/>
            <person name="Luo G."/>
            <person name="Schluter A."/>
            <person name="Konstantinidis K.T."/>
            <person name="Angelidaki I."/>
        </authorList>
    </citation>
    <scope>NUCLEOTIDE SEQUENCE</scope>
    <source>
        <strain evidence="2">AS06rmzACSIP_7</strain>
    </source>
</reference>
<protein>
    <recommendedName>
        <fullName evidence="1">CobW/HypB/UreG nucleotide-binding domain-containing protein</fullName>
    </recommendedName>
</protein>
<proteinExistence type="predicted"/>
<evidence type="ECO:0000259" key="1">
    <source>
        <dbReference type="Pfam" id="PF02492"/>
    </source>
</evidence>
<evidence type="ECO:0000313" key="2">
    <source>
        <dbReference type="EMBL" id="NLW34414.1"/>
    </source>
</evidence>
<feature type="domain" description="CobW/HypB/UreG nucleotide-binding" evidence="1">
    <location>
        <begin position="4"/>
        <end position="163"/>
    </location>
</feature>
<organism evidence="2 3">
    <name type="scientific">Syntrophorhabdus aromaticivorans</name>
    <dbReference type="NCBI Taxonomy" id="328301"/>
    <lineage>
        <taxon>Bacteria</taxon>
        <taxon>Pseudomonadati</taxon>
        <taxon>Thermodesulfobacteriota</taxon>
        <taxon>Syntrophorhabdia</taxon>
        <taxon>Syntrophorhabdales</taxon>
        <taxon>Syntrophorhabdaceae</taxon>
        <taxon>Syntrophorhabdus</taxon>
    </lineage>
</organism>
<dbReference type="GO" id="GO:0051604">
    <property type="term" value="P:protein maturation"/>
    <property type="evidence" value="ECO:0007669"/>
    <property type="project" value="InterPro"/>
</dbReference>
<dbReference type="Pfam" id="PF02492">
    <property type="entry name" value="cobW"/>
    <property type="match status" value="1"/>
</dbReference>
<dbReference type="GO" id="GO:0016151">
    <property type="term" value="F:nickel cation binding"/>
    <property type="evidence" value="ECO:0007669"/>
    <property type="project" value="InterPro"/>
</dbReference>
<dbReference type="Proteomes" id="UP000777265">
    <property type="component" value="Unassembled WGS sequence"/>
</dbReference>
<dbReference type="STRING" id="909663.GCA_000512235_00520"/>
<dbReference type="GO" id="GO:0008270">
    <property type="term" value="F:zinc ion binding"/>
    <property type="evidence" value="ECO:0007669"/>
    <property type="project" value="TreeGrafter"/>
</dbReference>
<dbReference type="InterPro" id="IPR027417">
    <property type="entry name" value="P-loop_NTPase"/>
</dbReference>
<comment type="caution">
    <text evidence="2">The sequence shown here is derived from an EMBL/GenBank/DDBJ whole genome shotgun (WGS) entry which is preliminary data.</text>
</comment>
<dbReference type="InterPro" id="IPR004392">
    <property type="entry name" value="Hyd_mat_HypB"/>
</dbReference>
<dbReference type="GO" id="GO:0003924">
    <property type="term" value="F:GTPase activity"/>
    <property type="evidence" value="ECO:0007669"/>
    <property type="project" value="InterPro"/>
</dbReference>